<sequence length="257" mass="27963">MAVAPPRLADYATRYEHATLQRDELGVLEVRLHSHDGPLVWGAGPHTELGYLFGDIGADPENRVVIITGTGDRFIADLDTSWVGAMTPEKWNTIYNHGRRLLQRLLEIEVPVIGAVNGPATVHAEIAVLSDIVLCAEHTYFSDAPHFRFGTVPGDGVHVIWPMLLGPNRGRYFLLTGQRIDAAQALDLGVVSEVLAPEALLPRAHALAAKLARQPTTTLRYTRDAVVQPIRRALLDNLAYGLALEGLGAHASWPAGE</sequence>
<evidence type="ECO:0000313" key="1">
    <source>
        <dbReference type="EMBL" id="CAB4756460.1"/>
    </source>
</evidence>
<gene>
    <name evidence="1" type="ORF">UFOPK2754_02135</name>
    <name evidence="2" type="ORF">UFOPK3139_01441</name>
    <name evidence="3" type="ORF">UFOPK3543_01031</name>
    <name evidence="4" type="ORF">UFOPK3967_02758</name>
</gene>
<dbReference type="CDD" id="cd06558">
    <property type="entry name" value="crotonase-like"/>
    <property type="match status" value="1"/>
</dbReference>
<dbReference type="EMBL" id="CAFBOS010000237">
    <property type="protein sequence ID" value="CAB5020877.1"/>
    <property type="molecule type" value="Genomic_DNA"/>
</dbReference>
<dbReference type="PANTHER" id="PTHR43459">
    <property type="entry name" value="ENOYL-COA HYDRATASE"/>
    <property type="match status" value="1"/>
</dbReference>
<dbReference type="EMBL" id="CAFABA010000053">
    <property type="protein sequence ID" value="CAB4830764.1"/>
    <property type="molecule type" value="Genomic_DNA"/>
</dbReference>
<dbReference type="Gene3D" id="3.90.226.10">
    <property type="entry name" value="2-enoyl-CoA Hydratase, Chain A, domain 1"/>
    <property type="match status" value="1"/>
</dbReference>
<protein>
    <submittedName>
        <fullName evidence="4">Unannotated protein</fullName>
    </submittedName>
</protein>
<evidence type="ECO:0000313" key="2">
    <source>
        <dbReference type="EMBL" id="CAB4830764.1"/>
    </source>
</evidence>
<dbReference type="SUPFAM" id="SSF52096">
    <property type="entry name" value="ClpP/crotonase"/>
    <property type="match status" value="1"/>
</dbReference>
<dbReference type="InterPro" id="IPR001753">
    <property type="entry name" value="Enoyl-CoA_hydra/iso"/>
</dbReference>
<organism evidence="4">
    <name type="scientific">freshwater metagenome</name>
    <dbReference type="NCBI Taxonomy" id="449393"/>
    <lineage>
        <taxon>unclassified sequences</taxon>
        <taxon>metagenomes</taxon>
        <taxon>ecological metagenomes</taxon>
    </lineage>
</organism>
<dbReference type="InterPro" id="IPR029045">
    <property type="entry name" value="ClpP/crotonase-like_dom_sf"/>
</dbReference>
<name>A0A6J7QT87_9ZZZZ</name>
<accession>A0A6J7QT87</accession>
<dbReference type="EMBL" id="CAEZYR010000086">
    <property type="protein sequence ID" value="CAB4756460.1"/>
    <property type="molecule type" value="Genomic_DNA"/>
</dbReference>
<reference evidence="4" key="1">
    <citation type="submission" date="2020-05" db="EMBL/GenBank/DDBJ databases">
        <authorList>
            <person name="Chiriac C."/>
            <person name="Salcher M."/>
            <person name="Ghai R."/>
            <person name="Kavagutti S V."/>
        </authorList>
    </citation>
    <scope>NUCLEOTIDE SEQUENCE</scope>
</reference>
<evidence type="ECO:0000313" key="3">
    <source>
        <dbReference type="EMBL" id="CAB4904088.1"/>
    </source>
</evidence>
<dbReference type="Pfam" id="PF00378">
    <property type="entry name" value="ECH_1"/>
    <property type="match status" value="1"/>
</dbReference>
<dbReference type="AlphaFoldDB" id="A0A6J7QT87"/>
<dbReference type="PANTHER" id="PTHR43459:SF1">
    <property type="entry name" value="EG:BACN32G11.4 PROTEIN"/>
    <property type="match status" value="1"/>
</dbReference>
<evidence type="ECO:0000313" key="4">
    <source>
        <dbReference type="EMBL" id="CAB5020877.1"/>
    </source>
</evidence>
<dbReference type="EMBL" id="CAFBMH010000028">
    <property type="protein sequence ID" value="CAB4904088.1"/>
    <property type="molecule type" value="Genomic_DNA"/>
</dbReference>
<proteinExistence type="predicted"/>